<dbReference type="PROSITE" id="PS50178">
    <property type="entry name" value="ZF_FYVE"/>
    <property type="match status" value="1"/>
</dbReference>
<accession>A0A8S1GZA9</accession>
<gene>
    <name evidence="14" type="ORF">CAUJ_LOCUS5255</name>
</gene>
<dbReference type="PROSITE" id="PS50106">
    <property type="entry name" value="PDZ"/>
    <property type="match status" value="1"/>
</dbReference>
<dbReference type="EMBL" id="CAJGYM010000010">
    <property type="protein sequence ID" value="CAD6189336.1"/>
    <property type="molecule type" value="Genomic_DNA"/>
</dbReference>
<dbReference type="GO" id="GO:0048788">
    <property type="term" value="C:cytoskeleton of presynaptic active zone"/>
    <property type="evidence" value="ECO:0007669"/>
    <property type="project" value="TreeGrafter"/>
</dbReference>
<dbReference type="SMART" id="SM00239">
    <property type="entry name" value="C2"/>
    <property type="match status" value="2"/>
</dbReference>
<dbReference type="InterPro" id="IPR036034">
    <property type="entry name" value="PDZ_sf"/>
</dbReference>
<dbReference type="CDD" id="cd06714">
    <property type="entry name" value="PDZ_RIM-like"/>
    <property type="match status" value="1"/>
</dbReference>
<dbReference type="Gene3D" id="2.30.42.10">
    <property type="match status" value="1"/>
</dbReference>
<dbReference type="PROSITE" id="PS50004">
    <property type="entry name" value="C2"/>
    <property type="match status" value="2"/>
</dbReference>
<evidence type="ECO:0000256" key="3">
    <source>
        <dbReference type="ARBA" id="ARBA00022771"/>
    </source>
</evidence>
<dbReference type="GO" id="GO:0042391">
    <property type="term" value="P:regulation of membrane potential"/>
    <property type="evidence" value="ECO:0007669"/>
    <property type="project" value="TreeGrafter"/>
</dbReference>
<keyword evidence="5" id="KW-0770">Synapse</keyword>
<dbReference type="GO" id="GO:0042734">
    <property type="term" value="C:presynaptic membrane"/>
    <property type="evidence" value="ECO:0007669"/>
    <property type="project" value="TreeGrafter"/>
</dbReference>
<dbReference type="InterPro" id="IPR011011">
    <property type="entry name" value="Znf_FYVE_PHD"/>
</dbReference>
<dbReference type="InterPro" id="IPR054386">
    <property type="entry name" value="RIM_Znf"/>
</dbReference>
<dbReference type="Pfam" id="PF00168">
    <property type="entry name" value="C2"/>
    <property type="match status" value="2"/>
</dbReference>
<comment type="caution">
    <text evidence="14">The sequence shown here is derived from an EMBL/GenBank/DDBJ whole genome shotgun (WGS) entry which is preliminary data.</text>
</comment>
<feature type="domain" description="RabBD" evidence="13">
    <location>
        <begin position="7"/>
        <end position="133"/>
    </location>
</feature>
<dbReference type="GO" id="GO:0048791">
    <property type="term" value="P:calcium ion-regulated exocytosis of neurotransmitter"/>
    <property type="evidence" value="ECO:0007669"/>
    <property type="project" value="TreeGrafter"/>
</dbReference>
<dbReference type="PANTHER" id="PTHR12157">
    <property type="entry name" value="REGULATING SYNAPTIC MEMBRANE EXOCYTOSIS PROTEIN"/>
    <property type="match status" value="1"/>
</dbReference>
<dbReference type="Proteomes" id="UP000835052">
    <property type="component" value="Unassembled WGS sequence"/>
</dbReference>
<keyword evidence="15" id="KW-1185">Reference proteome</keyword>
<feature type="compositionally biased region" description="Low complexity" evidence="9">
    <location>
        <begin position="187"/>
        <end position="217"/>
    </location>
</feature>
<protein>
    <submittedName>
        <fullName evidence="14">Uncharacterized protein</fullName>
    </submittedName>
</protein>
<name>A0A8S1GZA9_9PELO</name>
<feature type="compositionally biased region" description="Polar residues" evidence="9">
    <location>
        <begin position="942"/>
        <end position="964"/>
    </location>
</feature>
<dbReference type="InterPro" id="IPR035892">
    <property type="entry name" value="C2_domain_sf"/>
</dbReference>
<dbReference type="GO" id="GO:0006886">
    <property type="term" value="P:intracellular protein transport"/>
    <property type="evidence" value="ECO:0007669"/>
    <property type="project" value="InterPro"/>
</dbReference>
<evidence type="ECO:0000256" key="6">
    <source>
        <dbReference type="ARBA" id="ARBA00034103"/>
    </source>
</evidence>
<feature type="domain" description="FYVE-type" evidence="12">
    <location>
        <begin position="66"/>
        <end position="121"/>
    </location>
</feature>
<dbReference type="GO" id="GO:0048167">
    <property type="term" value="P:regulation of synaptic plasticity"/>
    <property type="evidence" value="ECO:0007669"/>
    <property type="project" value="TreeGrafter"/>
</dbReference>
<evidence type="ECO:0000259" key="11">
    <source>
        <dbReference type="PROSITE" id="PS50106"/>
    </source>
</evidence>
<dbReference type="Gene3D" id="3.30.40.10">
    <property type="entry name" value="Zinc/RING finger domain, C3HC4 (zinc finger)"/>
    <property type="match status" value="1"/>
</dbReference>
<evidence type="ECO:0000256" key="9">
    <source>
        <dbReference type="SAM" id="MobiDB-lite"/>
    </source>
</evidence>
<evidence type="ECO:0000256" key="7">
    <source>
        <dbReference type="PROSITE-ProRule" id="PRU00091"/>
    </source>
</evidence>
<keyword evidence="8" id="KW-0175">Coiled coil</keyword>
<feature type="region of interest" description="Disordered" evidence="9">
    <location>
        <begin position="922"/>
        <end position="986"/>
    </location>
</feature>
<dbReference type="InterPro" id="IPR000008">
    <property type="entry name" value="C2_dom"/>
</dbReference>
<feature type="compositionally biased region" description="Low complexity" evidence="9">
    <location>
        <begin position="141"/>
        <end position="162"/>
    </location>
</feature>
<dbReference type="InterPro" id="IPR017455">
    <property type="entry name" value="Znf_FYVE-rel"/>
</dbReference>
<dbReference type="GO" id="GO:0044325">
    <property type="term" value="F:transmembrane transporter binding"/>
    <property type="evidence" value="ECO:0007669"/>
    <property type="project" value="TreeGrafter"/>
</dbReference>
<dbReference type="CDD" id="cd04028">
    <property type="entry name" value="C2B_RIM1alpha"/>
    <property type="match status" value="1"/>
</dbReference>
<dbReference type="Pfam" id="PF22601">
    <property type="entry name" value="RIM2a_ZnF"/>
    <property type="match status" value="1"/>
</dbReference>
<feature type="region of interest" description="Disordered" evidence="9">
    <location>
        <begin position="1062"/>
        <end position="1099"/>
    </location>
</feature>
<feature type="compositionally biased region" description="Polar residues" evidence="9">
    <location>
        <begin position="252"/>
        <end position="288"/>
    </location>
</feature>
<dbReference type="InterPro" id="IPR013083">
    <property type="entry name" value="Znf_RING/FYVE/PHD"/>
</dbReference>
<dbReference type="OrthoDB" id="420032at2759"/>
<evidence type="ECO:0000256" key="2">
    <source>
        <dbReference type="ARBA" id="ARBA00022737"/>
    </source>
</evidence>
<evidence type="ECO:0000259" key="13">
    <source>
        <dbReference type="PROSITE" id="PS50916"/>
    </source>
</evidence>
<dbReference type="GO" id="GO:0008270">
    <property type="term" value="F:zinc ion binding"/>
    <property type="evidence" value="ECO:0007669"/>
    <property type="project" value="UniProtKB-KW"/>
</dbReference>
<dbReference type="SUPFAM" id="SSF49562">
    <property type="entry name" value="C2 domain (Calcium/lipid-binding domain, CaLB)"/>
    <property type="match status" value="2"/>
</dbReference>
<feature type="compositionally biased region" description="Basic and acidic residues" evidence="9">
    <location>
        <begin position="218"/>
        <end position="234"/>
    </location>
</feature>
<evidence type="ECO:0000256" key="4">
    <source>
        <dbReference type="ARBA" id="ARBA00022833"/>
    </source>
</evidence>
<feature type="region of interest" description="Disordered" evidence="9">
    <location>
        <begin position="127"/>
        <end position="371"/>
    </location>
</feature>
<feature type="domain" description="PDZ" evidence="11">
    <location>
        <begin position="545"/>
        <end position="634"/>
    </location>
</feature>
<dbReference type="SUPFAM" id="SSF50156">
    <property type="entry name" value="PDZ domain-like"/>
    <property type="match status" value="1"/>
</dbReference>
<dbReference type="GO" id="GO:0050806">
    <property type="term" value="P:positive regulation of synaptic transmission"/>
    <property type="evidence" value="ECO:0007669"/>
    <property type="project" value="TreeGrafter"/>
</dbReference>
<dbReference type="CDD" id="cd04031">
    <property type="entry name" value="C2A_RIM1alpha"/>
    <property type="match status" value="1"/>
</dbReference>
<evidence type="ECO:0000313" key="15">
    <source>
        <dbReference type="Proteomes" id="UP000835052"/>
    </source>
</evidence>
<dbReference type="Pfam" id="PF00595">
    <property type="entry name" value="PDZ"/>
    <property type="match status" value="1"/>
</dbReference>
<sequence length="1345" mass="151802">MDDPALMPDLSHLSAEEREIIEQVFKRQRDEEAKEVQMSQKASEELEELDKQLNERKETSRKLIGTQDDAICQICQKTKFADGIGHKCFYCQLRSCARCGGRAQSKNKAIWACSLCQKRQQILAKTGKWFQPEEPPQPKISVSGSPSQASSPQPSVSMQQLPIDPARSSQQQQQQMPTQNVPHQERPTQQQQVPQHSQAPQPHHPQTQQNPQPQQQHHPPDQRRPQPDSSRVERSGSTAKRWQGEDRRQNTLHRQPSLENEQYKKQQGNGNLPQQRTTNSNAANSNFDQRPRGDMQRTETQDRQQRPPTNNERKMSTTTRPTFYAGEEVNQQRQPNQNSRQRESEVPNTSERVTEENYSTSAHFGSSATKGLPKLREDALFKRDFSERAEEKSRKNVVRAVPPSTEPRIKNRLHRQLRSMSSSEEEVEAGPSRILQTEDTVQRLTEECNSEKGLRAFGIFALKSSDLLRYIYGNEVKKGKVKARNGGRENSTSPARAMASPSRLPPSVSGAGVIPGDVLAAKIRTYLSHPVTWQPSADQKRLIGHMILHRIDNAHNSDLGLKVVGGRRSDTGRLGAFITQVKPGSVADTVGRLRPGDEVIEWNGHPLQNATYEQVYENIAASKYDTQVELIVSRSATLPGGDDFLNVQPTNQGTMRQLPNPQFVMAHAPETYYSRAPSPLLGHQLPQLSHSQSVMLSHHLPHPGPQLSPRHRSSVTSFYPEFGPPIPDHQPYGKGHIFGRIELSLVYSHQDRQLSVALERALDLPPRPDGSPRNPYVKLFLLPDRSEKSRRQSAVLAETLLPVWNDIFYYNGLTEPMVLQRVIEVTLWDYDKFGANSFLGETLVDLSSVPLDGTNLMCTLVDMDDDNPLRTRLRLRKSSYYSQYPHRPHSEMNFHYNHPFGPDYYHNYYDDPARDVSETIRRSRTYDRGRQGRSPAVDQEDWNINQPSGYLSDHGYTQSVMPNSRNRRPRSATAMRPMTREEMGASRAYSKALPNDHHHYEEEETQERVRYPQMRPNREHIMRVANGGMQLTEPQGYGSDGSETMSVHSCNSMPLVTTINRRPPAVEERDSREEQSIEEYEDRRARTRPDEAQPKTSNVGLNNMKERKKSLMTRFIPGRGAGGAEAKRTGFARSEEVGIPGNLSADRLQPPFLKQASRESTDSAHSDNWQPVLADGPLGTFVDNLGPGQVVGRQVLASPVLGEIQIGIMAGRSGIDVEVIRAKNLVVKPGVKICPAPYVKVYLMEGKQCVAKAKTNAVKKTTSPLFQQHLIFNDSPRKKMLQITVLGDYGRMERKTFMGIAQIRLDDLELGPQPLIGWYKLFHSSSLAGTGPVRKDSEVSLVAQN</sequence>
<keyword evidence="4" id="KW-0862">Zinc</keyword>
<keyword evidence="2" id="KW-0677">Repeat</keyword>
<evidence type="ECO:0000256" key="1">
    <source>
        <dbReference type="ARBA" id="ARBA00022723"/>
    </source>
</evidence>
<evidence type="ECO:0000259" key="10">
    <source>
        <dbReference type="PROSITE" id="PS50004"/>
    </source>
</evidence>
<dbReference type="PANTHER" id="PTHR12157:SF21">
    <property type="entry name" value="RAB3 INTERACTING MOLECULE, ISOFORM F"/>
    <property type="match status" value="1"/>
</dbReference>
<reference evidence="14" key="1">
    <citation type="submission" date="2020-10" db="EMBL/GenBank/DDBJ databases">
        <authorList>
            <person name="Kikuchi T."/>
        </authorList>
    </citation>
    <scope>NUCLEOTIDE SEQUENCE</scope>
    <source>
        <strain evidence="14">NKZ352</strain>
    </source>
</reference>
<dbReference type="PROSITE" id="PS50916">
    <property type="entry name" value="RABBD"/>
    <property type="match status" value="1"/>
</dbReference>
<organism evidence="14 15">
    <name type="scientific">Caenorhabditis auriculariae</name>
    <dbReference type="NCBI Taxonomy" id="2777116"/>
    <lineage>
        <taxon>Eukaryota</taxon>
        <taxon>Metazoa</taxon>
        <taxon>Ecdysozoa</taxon>
        <taxon>Nematoda</taxon>
        <taxon>Chromadorea</taxon>
        <taxon>Rhabditida</taxon>
        <taxon>Rhabditina</taxon>
        <taxon>Rhabditomorpha</taxon>
        <taxon>Rhabditoidea</taxon>
        <taxon>Rhabditidae</taxon>
        <taxon>Peloderinae</taxon>
        <taxon>Caenorhabditis</taxon>
    </lineage>
</organism>
<keyword evidence="1" id="KW-0479">Metal-binding</keyword>
<feature type="domain" description="C2" evidence="10">
    <location>
        <begin position="1200"/>
        <end position="1319"/>
    </location>
</feature>
<feature type="compositionally biased region" description="Basic and acidic residues" evidence="9">
    <location>
        <begin position="289"/>
        <end position="315"/>
    </location>
</feature>
<feature type="compositionally biased region" description="Basic and acidic residues" evidence="9">
    <location>
        <begin position="1064"/>
        <end position="1093"/>
    </location>
</feature>
<dbReference type="InterPro" id="IPR010911">
    <property type="entry name" value="Rab_BD"/>
</dbReference>
<feature type="coiled-coil region" evidence="8">
    <location>
        <begin position="29"/>
        <end position="62"/>
    </location>
</feature>
<evidence type="ECO:0000259" key="12">
    <source>
        <dbReference type="PROSITE" id="PS50178"/>
    </source>
</evidence>
<feature type="region of interest" description="Disordered" evidence="9">
    <location>
        <begin position="482"/>
        <end position="509"/>
    </location>
</feature>
<dbReference type="Gene3D" id="2.60.40.150">
    <property type="entry name" value="C2 domain"/>
    <property type="match status" value="2"/>
</dbReference>
<evidence type="ECO:0000256" key="5">
    <source>
        <dbReference type="ARBA" id="ARBA00023018"/>
    </source>
</evidence>
<evidence type="ECO:0000313" key="14">
    <source>
        <dbReference type="EMBL" id="CAD6189336.1"/>
    </source>
</evidence>
<dbReference type="FunFam" id="2.60.40.150:FF:000001">
    <property type="entry name" value="Regulating synaptic membrane exocytosis 3, isoform CRA_a"/>
    <property type="match status" value="1"/>
</dbReference>
<dbReference type="InterPro" id="IPR001478">
    <property type="entry name" value="PDZ"/>
</dbReference>
<dbReference type="GO" id="GO:0031267">
    <property type="term" value="F:small GTPase binding"/>
    <property type="evidence" value="ECO:0007669"/>
    <property type="project" value="InterPro"/>
</dbReference>
<feature type="domain" description="C2" evidence="10">
    <location>
        <begin position="737"/>
        <end position="859"/>
    </location>
</feature>
<dbReference type="InterPro" id="IPR039032">
    <property type="entry name" value="Rim-like"/>
</dbReference>
<feature type="compositionally biased region" description="Polar residues" evidence="9">
    <location>
        <begin position="346"/>
        <end position="369"/>
    </location>
</feature>
<dbReference type="FunFam" id="3.30.40.10:FF:000780">
    <property type="entry name" value="Rab-3-interacting molecule unc-10"/>
    <property type="match status" value="1"/>
</dbReference>
<dbReference type="SUPFAM" id="SSF57903">
    <property type="entry name" value="FYVE/PHD zinc finger"/>
    <property type="match status" value="1"/>
</dbReference>
<keyword evidence="3 7" id="KW-0863">Zinc-finger</keyword>
<comment type="subcellular location">
    <subcellularLocation>
        <location evidence="6">Synapse</location>
    </subcellularLocation>
</comment>
<evidence type="ECO:0000256" key="8">
    <source>
        <dbReference type="SAM" id="Coils"/>
    </source>
</evidence>
<proteinExistence type="predicted"/>
<dbReference type="SMART" id="SM00228">
    <property type="entry name" value="PDZ"/>
    <property type="match status" value="1"/>
</dbReference>